<dbReference type="EMBL" id="JPQT01000052">
    <property type="protein sequence ID" value="KFE54643.1"/>
    <property type="molecule type" value="Genomic_DNA"/>
</dbReference>
<dbReference type="Pfam" id="PF07521">
    <property type="entry name" value="RMMBL"/>
    <property type="match status" value="1"/>
</dbReference>
<reference evidence="4 5" key="1">
    <citation type="submission" date="2014-07" db="EMBL/GenBank/DDBJ databases">
        <title>Draft Genome Sequences of Environmental Pseudomonas syringae strains.</title>
        <authorList>
            <person name="Baltrus D.A."/>
            <person name="Berge O."/>
            <person name="Morris C."/>
        </authorList>
    </citation>
    <scope>NUCLEOTIDE SEQUENCE [LARGE SCALE GENOMIC DNA]</scope>
    <source>
        <strain evidence="4 5">CEB003</strain>
    </source>
</reference>
<proteinExistence type="predicted"/>
<dbReference type="PANTHER" id="PTHR11203">
    <property type="entry name" value="CLEAVAGE AND POLYADENYLATION SPECIFICITY FACTOR FAMILY MEMBER"/>
    <property type="match status" value="1"/>
</dbReference>
<dbReference type="InterPro" id="IPR022712">
    <property type="entry name" value="Beta_Casp"/>
</dbReference>
<dbReference type="SMART" id="SM00849">
    <property type="entry name" value="Lactamase_B"/>
    <property type="match status" value="1"/>
</dbReference>
<dbReference type="GO" id="GO:0016787">
    <property type="term" value="F:hydrolase activity"/>
    <property type="evidence" value="ECO:0007669"/>
    <property type="project" value="UniProtKB-KW"/>
</dbReference>
<gene>
    <name evidence="4" type="ORF">IV02_04110</name>
</gene>
<dbReference type="InterPro" id="IPR001279">
    <property type="entry name" value="Metallo-B-lactamas"/>
</dbReference>
<dbReference type="InterPro" id="IPR036866">
    <property type="entry name" value="RibonucZ/Hydroxyglut_hydro"/>
</dbReference>
<feature type="domain" description="Metallo-beta-lactamase" evidence="2">
    <location>
        <begin position="16"/>
        <end position="243"/>
    </location>
</feature>
<evidence type="ECO:0000256" key="1">
    <source>
        <dbReference type="ARBA" id="ARBA00022801"/>
    </source>
</evidence>
<keyword evidence="1" id="KW-0378">Hydrolase</keyword>
<dbReference type="Pfam" id="PF00753">
    <property type="entry name" value="Lactamase_B"/>
    <property type="match status" value="1"/>
</dbReference>
<sequence length="481" mass="53087">MQYPQITHHGAVESVTGSCHELHMDEHHSLLIDCGALLESAGGKEPSAINSVQFALDTVKVLVLTHVHADHVGRIPELLAAGYSGPILCSEPSAHLLPIVLQDAFSHQFGRSAKELDDYLTMINKRLVALPFDRWFTIVETDQLVCRVRLQRAGHILGSAYVECDINYPLEMRDKRVVFSGDLGSSHTPFLPSPQSPERADILVLESTYGDRLHEDRASRQQRLEAVIDQALADNGTVLIPAFSIGRTQELLYEIEDILRRKAFADAPFPAGPEGSDIGPAAGWSQLPVILDSPLAASFTAIYRDFNDYWDAEAQERQNEGRRPLAFEQLITIDSHDKHLQVVNYLSSTKRPAIVIAGHGMCAGGRIVNYLKAMLGDSRHNVVFVGYQVKGTPGAAIQKFGPQGGYVELDRERYEINAGVTTVGGYSAHADQSELIEFVTGMTEWPENVRLVHGEEVAKRALSHALQRKYAIKKRAVTIGM</sequence>
<evidence type="ECO:0000259" key="2">
    <source>
        <dbReference type="SMART" id="SM00849"/>
    </source>
</evidence>
<dbReference type="Gene3D" id="3.60.15.10">
    <property type="entry name" value="Ribonuclease Z/Hydroxyacylglutathione hydrolase-like"/>
    <property type="match status" value="1"/>
</dbReference>
<evidence type="ECO:0000259" key="3">
    <source>
        <dbReference type="SMART" id="SM01027"/>
    </source>
</evidence>
<comment type="caution">
    <text evidence="4">The sequence shown here is derived from an EMBL/GenBank/DDBJ whole genome shotgun (WGS) entry which is preliminary data.</text>
</comment>
<dbReference type="InterPro" id="IPR011108">
    <property type="entry name" value="RMMBL"/>
</dbReference>
<dbReference type="SUPFAM" id="SSF56281">
    <property type="entry name" value="Metallo-hydrolase/oxidoreductase"/>
    <property type="match status" value="1"/>
</dbReference>
<dbReference type="RefSeq" id="WP_047572359.1">
    <property type="nucleotide sequence ID" value="NZ_JPQT01000052.1"/>
</dbReference>
<name>A0A085VGT0_PSESX</name>
<dbReference type="Gene3D" id="3.40.50.10890">
    <property type="match status" value="1"/>
</dbReference>
<dbReference type="PATRIC" id="fig|317.174.peg.828"/>
<dbReference type="PANTHER" id="PTHR11203:SF37">
    <property type="entry name" value="INTEGRATOR COMPLEX SUBUNIT 11"/>
    <property type="match status" value="1"/>
</dbReference>
<feature type="domain" description="Beta-Casp" evidence="3">
    <location>
        <begin position="248"/>
        <end position="397"/>
    </location>
</feature>
<dbReference type="AlphaFoldDB" id="A0A085VGT0"/>
<dbReference type="CDD" id="cd16295">
    <property type="entry name" value="TTHA0252-CPSF-like_MBL-fold"/>
    <property type="match status" value="1"/>
</dbReference>
<evidence type="ECO:0000313" key="4">
    <source>
        <dbReference type="EMBL" id="KFE54643.1"/>
    </source>
</evidence>
<dbReference type="Pfam" id="PF10996">
    <property type="entry name" value="Beta-Casp"/>
    <property type="match status" value="1"/>
</dbReference>
<evidence type="ECO:0000313" key="5">
    <source>
        <dbReference type="Proteomes" id="UP000028643"/>
    </source>
</evidence>
<dbReference type="SMART" id="SM01027">
    <property type="entry name" value="Beta-Casp"/>
    <property type="match status" value="1"/>
</dbReference>
<protein>
    <submittedName>
        <fullName evidence="4">Metallo-beta-lactamase</fullName>
    </submittedName>
</protein>
<dbReference type="GO" id="GO:0004521">
    <property type="term" value="F:RNA endonuclease activity"/>
    <property type="evidence" value="ECO:0007669"/>
    <property type="project" value="TreeGrafter"/>
</dbReference>
<dbReference type="Proteomes" id="UP000028643">
    <property type="component" value="Unassembled WGS sequence"/>
</dbReference>
<dbReference type="InterPro" id="IPR050698">
    <property type="entry name" value="MBL"/>
</dbReference>
<organism evidence="4 5">
    <name type="scientific">Pseudomonas syringae</name>
    <dbReference type="NCBI Taxonomy" id="317"/>
    <lineage>
        <taxon>Bacteria</taxon>
        <taxon>Pseudomonadati</taxon>
        <taxon>Pseudomonadota</taxon>
        <taxon>Gammaproteobacteria</taxon>
        <taxon>Pseudomonadales</taxon>
        <taxon>Pseudomonadaceae</taxon>
        <taxon>Pseudomonas</taxon>
    </lineage>
</organism>
<accession>A0A085VGT0</accession>